<dbReference type="EMBL" id="LN891200">
    <property type="protein sequence ID" value="CUS07523.1"/>
    <property type="molecule type" value="Genomic_DNA"/>
</dbReference>
<dbReference type="Pfam" id="PF07741">
    <property type="entry name" value="BRF1"/>
    <property type="match status" value="1"/>
</dbReference>
<evidence type="ECO:0000313" key="4">
    <source>
        <dbReference type="Proteomes" id="UP001412239"/>
    </source>
</evidence>
<organism evidence="3 4">
    <name type="scientific">Tuber aestivum</name>
    <name type="common">summer truffle</name>
    <dbReference type="NCBI Taxonomy" id="59557"/>
    <lineage>
        <taxon>Eukaryota</taxon>
        <taxon>Fungi</taxon>
        <taxon>Dikarya</taxon>
        <taxon>Ascomycota</taxon>
        <taxon>Pezizomycotina</taxon>
        <taxon>Pezizomycetes</taxon>
        <taxon>Pezizales</taxon>
        <taxon>Tuberaceae</taxon>
        <taxon>Tuber</taxon>
    </lineage>
</organism>
<keyword evidence="4" id="KW-1185">Reference proteome</keyword>
<feature type="compositionally biased region" description="Basic and acidic residues" evidence="1">
    <location>
        <begin position="1"/>
        <end position="11"/>
    </location>
</feature>
<dbReference type="Gene3D" id="1.20.5.650">
    <property type="entry name" value="Single helix bin"/>
    <property type="match status" value="1"/>
</dbReference>
<evidence type="ECO:0000259" key="2">
    <source>
        <dbReference type="Pfam" id="PF07741"/>
    </source>
</evidence>
<proteinExistence type="predicted"/>
<feature type="region of interest" description="Disordered" evidence="1">
    <location>
        <begin position="77"/>
        <end position="107"/>
    </location>
</feature>
<feature type="domain" description="Brf1 TBP-binding" evidence="2">
    <location>
        <begin position="25"/>
        <end position="127"/>
    </location>
</feature>
<dbReference type="InterPro" id="IPR011665">
    <property type="entry name" value="BRF1_TBP-bd_dom"/>
</dbReference>
<accession>A0A292PM09</accession>
<dbReference type="AlphaFoldDB" id="A0A292PM09"/>
<reference evidence="3" key="1">
    <citation type="submission" date="2015-10" db="EMBL/GenBank/DDBJ databases">
        <authorList>
            <person name="Regsiter A."/>
            <person name="william w."/>
        </authorList>
    </citation>
    <scope>NUCLEOTIDE SEQUENCE</scope>
    <source>
        <strain evidence="3">Montdore</strain>
    </source>
</reference>
<evidence type="ECO:0000256" key="1">
    <source>
        <dbReference type="SAM" id="MobiDB-lite"/>
    </source>
</evidence>
<feature type="region of interest" description="Disordered" evidence="1">
    <location>
        <begin position="1"/>
        <end position="28"/>
    </location>
</feature>
<dbReference type="Proteomes" id="UP001412239">
    <property type="component" value="Unassembled WGS sequence"/>
</dbReference>
<gene>
    <name evidence="3" type="ORF">GSTUAT00008404001</name>
</gene>
<name>A0A292PM09_9PEZI</name>
<protein>
    <recommendedName>
        <fullName evidence="2">Brf1 TBP-binding domain-containing protein</fullName>
    </recommendedName>
</protein>
<evidence type="ECO:0000313" key="3">
    <source>
        <dbReference type="EMBL" id="CUS07523.1"/>
    </source>
</evidence>
<sequence>MEELREADRQLSQECATSTRSDDPDNVDDDFEVQKALLTGGECDLKEKIWVELNKDYLRGQGLKRLKKKAHLRNGIIETAKKRKRDKSRDSNSKEMTATPAGSAKNMLMRRSYSKKINYKAIEGLFEDD</sequence>